<proteinExistence type="predicted"/>
<evidence type="ECO:0000256" key="3">
    <source>
        <dbReference type="ARBA" id="ARBA00023157"/>
    </source>
</evidence>
<keyword evidence="2" id="KW-0249">Electron transport</keyword>
<dbReference type="AlphaFoldDB" id="A0A2S7F0E9"/>
<dbReference type="GO" id="GO:0045454">
    <property type="term" value="P:cell redox homeostasis"/>
    <property type="evidence" value="ECO:0007669"/>
    <property type="project" value="TreeGrafter"/>
</dbReference>
<keyword evidence="4" id="KW-0676">Redox-active center</keyword>
<comment type="caution">
    <text evidence="6">The sequence shown here is derived from an EMBL/GenBank/DDBJ whole genome shotgun (WGS) entry which is preliminary data.</text>
</comment>
<evidence type="ECO:0000256" key="4">
    <source>
        <dbReference type="ARBA" id="ARBA00023284"/>
    </source>
</evidence>
<dbReference type="Proteomes" id="UP000238261">
    <property type="component" value="Unassembled WGS sequence"/>
</dbReference>
<evidence type="ECO:0000313" key="7">
    <source>
        <dbReference type="Proteomes" id="UP000238261"/>
    </source>
</evidence>
<evidence type="ECO:0000313" key="6">
    <source>
        <dbReference type="EMBL" id="PPU98836.1"/>
    </source>
</evidence>
<keyword evidence="1" id="KW-0813">Transport</keyword>
<evidence type="ECO:0000259" key="5">
    <source>
        <dbReference type="PROSITE" id="PS51352"/>
    </source>
</evidence>
<dbReference type="OrthoDB" id="9790390at2"/>
<dbReference type="InterPro" id="IPR013766">
    <property type="entry name" value="Thioredoxin_domain"/>
</dbReference>
<organism evidence="6 7">
    <name type="scientific">Xanthomonas hyacinthi</name>
    <dbReference type="NCBI Taxonomy" id="56455"/>
    <lineage>
        <taxon>Bacteria</taxon>
        <taxon>Pseudomonadati</taxon>
        <taxon>Pseudomonadota</taxon>
        <taxon>Gammaproteobacteria</taxon>
        <taxon>Lysobacterales</taxon>
        <taxon>Lysobacteraceae</taxon>
        <taxon>Xanthomonas</taxon>
    </lineage>
</organism>
<dbReference type="Pfam" id="PF00085">
    <property type="entry name" value="Thioredoxin"/>
    <property type="match status" value="1"/>
</dbReference>
<keyword evidence="3" id="KW-1015">Disulfide bond</keyword>
<dbReference type="PANTHER" id="PTHR45663:SF11">
    <property type="entry name" value="GEO12009P1"/>
    <property type="match status" value="1"/>
</dbReference>
<dbReference type="PANTHER" id="PTHR45663">
    <property type="entry name" value="GEO12009P1"/>
    <property type="match status" value="1"/>
</dbReference>
<keyword evidence="7" id="KW-1185">Reference proteome</keyword>
<dbReference type="PROSITE" id="PS51352">
    <property type="entry name" value="THIOREDOXIN_2"/>
    <property type="match status" value="1"/>
</dbReference>
<feature type="domain" description="Thioredoxin" evidence="5">
    <location>
        <begin position="14"/>
        <end position="126"/>
    </location>
</feature>
<dbReference type="PROSITE" id="PS00194">
    <property type="entry name" value="THIOREDOXIN_1"/>
    <property type="match status" value="1"/>
</dbReference>
<evidence type="ECO:0000256" key="2">
    <source>
        <dbReference type="ARBA" id="ARBA00022982"/>
    </source>
</evidence>
<reference evidence="7" key="1">
    <citation type="submission" date="2016-08" db="EMBL/GenBank/DDBJ databases">
        <authorList>
            <person name="Merda D."/>
            <person name="Briand M."/>
            <person name="Taghouti G."/>
            <person name="Carrere S."/>
            <person name="Gouzy J."/>
            <person name="Portier P."/>
            <person name="Jacques M.-A."/>
            <person name="Fischer-Le Saux M."/>
        </authorList>
    </citation>
    <scope>NUCLEOTIDE SEQUENCE [LARGE SCALE GENOMIC DNA]</scope>
    <source>
        <strain evidence="7">CFBP1156</strain>
    </source>
</reference>
<sequence length="155" mass="16599">MLISRSQRALFVGAPLALNADTFAACAEPSDIPLLVDFWAPWCGPCRTMAPQFEAAAAQLEPRIRLGKLDSEAQPALAARFGIRSIPTLALLRHGRELALPGTPRSRLMARGHPEPLLQKATTARYLPSAAFNVAARSAPAWRSCASATGRQVAT</sequence>
<dbReference type="Gene3D" id="3.40.30.10">
    <property type="entry name" value="Glutaredoxin"/>
    <property type="match status" value="1"/>
</dbReference>
<dbReference type="SUPFAM" id="SSF52833">
    <property type="entry name" value="Thioredoxin-like"/>
    <property type="match status" value="1"/>
</dbReference>
<dbReference type="GO" id="GO:0005829">
    <property type="term" value="C:cytosol"/>
    <property type="evidence" value="ECO:0007669"/>
    <property type="project" value="TreeGrafter"/>
</dbReference>
<evidence type="ECO:0000256" key="1">
    <source>
        <dbReference type="ARBA" id="ARBA00022448"/>
    </source>
</evidence>
<accession>A0A2S7F0E9</accession>
<name>A0A2S7F0E9_9XANT</name>
<dbReference type="InterPro" id="IPR036249">
    <property type="entry name" value="Thioredoxin-like_sf"/>
</dbReference>
<dbReference type="PRINTS" id="PR00421">
    <property type="entry name" value="THIOREDOXIN"/>
</dbReference>
<dbReference type="InterPro" id="IPR017937">
    <property type="entry name" value="Thioredoxin_CS"/>
</dbReference>
<protein>
    <recommendedName>
        <fullName evidence="5">Thioredoxin domain-containing protein</fullName>
    </recommendedName>
</protein>
<dbReference type="EMBL" id="MDEG01000003">
    <property type="protein sequence ID" value="PPU98836.1"/>
    <property type="molecule type" value="Genomic_DNA"/>
</dbReference>
<dbReference type="CDD" id="cd02947">
    <property type="entry name" value="TRX_family"/>
    <property type="match status" value="1"/>
</dbReference>
<gene>
    <name evidence="6" type="ORF">XhyaCFBP1156_05495</name>
</gene>
<dbReference type="GO" id="GO:0015035">
    <property type="term" value="F:protein-disulfide reductase activity"/>
    <property type="evidence" value="ECO:0007669"/>
    <property type="project" value="TreeGrafter"/>
</dbReference>